<keyword evidence="1" id="KW-0472">Membrane</keyword>
<keyword evidence="1" id="KW-1133">Transmembrane helix</keyword>
<sequence>MIFKYYNRVGKLKTIVMWGMNSDVDKVSILFFQKLSIFSVNDQLVYHKCPMGNLNRRSLGKSTVSRGKYELVNHMGRILLRYLYLLTRAMSLILGGLSEQKKTSNTYLSHY</sequence>
<dbReference type="GeneID" id="5179590"/>
<protein>
    <submittedName>
        <fullName evidence="2">GfV-C2-ORF2</fullName>
    </submittedName>
</protein>
<evidence type="ECO:0000256" key="1">
    <source>
        <dbReference type="SAM" id="Phobius"/>
    </source>
</evidence>
<accession>A2PZW4</accession>
<name>A2PZW4_9VIRU</name>
<dbReference type="RefSeq" id="YP_001029402.1">
    <property type="nucleotide sequence ID" value="NC_008906.1"/>
</dbReference>
<evidence type="ECO:0000313" key="3">
    <source>
        <dbReference type="Proteomes" id="UP000203987"/>
    </source>
</evidence>
<feature type="transmembrane region" description="Helical" evidence="1">
    <location>
        <begin position="78"/>
        <end position="97"/>
    </location>
</feature>
<reference evidence="2 3" key="1">
    <citation type="journal article" date="2007" name="J. Virol.">
        <title>Genomic and morphological features of a banchine polydnavirus: comparison with bracoviruses and ichnoviruses.</title>
        <authorList>
            <person name="Lapointe R."/>
            <person name="Tanaka K."/>
            <person name="Barney W.E."/>
            <person name="Whitfield J.B."/>
            <person name="Banks J.C."/>
            <person name="Beliveau C."/>
            <person name="Stoltz D."/>
            <person name="Webb B.A."/>
            <person name="Cusson M."/>
        </authorList>
    </citation>
    <scope>NUCLEOTIDE SEQUENCE [LARGE SCALE GENOMIC DNA]</scope>
</reference>
<keyword evidence="1" id="KW-0812">Transmembrane</keyword>
<dbReference type="KEGG" id="vg:5179590"/>
<dbReference type="EMBL" id="AB289979">
    <property type="protein sequence ID" value="BAF45536.1"/>
    <property type="molecule type" value="Genomic_DNA"/>
</dbReference>
<dbReference type="Proteomes" id="UP000203987">
    <property type="component" value="Genome"/>
</dbReference>
<proteinExistence type="predicted"/>
<organism evidence="2 3">
    <name type="scientific">Ichnoviriform fumiferanae</name>
    <dbReference type="NCBI Taxonomy" id="419435"/>
    <lineage>
        <taxon>Viruses</taxon>
        <taxon>Viruses incertae sedis</taxon>
        <taxon>Polydnaviriformidae</taxon>
        <taxon>Ichnoviriform</taxon>
    </lineage>
</organism>
<evidence type="ECO:0000313" key="2">
    <source>
        <dbReference type="EMBL" id="BAF45536.1"/>
    </source>
</evidence>